<dbReference type="PANTHER" id="PTHR43479:SF7">
    <property type="entry name" value="TETR-FAMILY TRANSCRIPTIONAL REGULATOR"/>
    <property type="match status" value="1"/>
</dbReference>
<comment type="caution">
    <text evidence="4">The sequence shown here is derived from an EMBL/GenBank/DDBJ whole genome shotgun (WGS) entry which is preliminary data.</text>
</comment>
<dbReference type="InterPro" id="IPR050624">
    <property type="entry name" value="HTH-type_Tx_Regulator"/>
</dbReference>
<evidence type="ECO:0000313" key="4">
    <source>
        <dbReference type="EMBL" id="MFC3928780.1"/>
    </source>
</evidence>
<protein>
    <submittedName>
        <fullName evidence="4">TetR/AcrR family transcriptional regulator</fullName>
    </submittedName>
</protein>
<sequence length="76" mass="9006">MMSLKSIKDKDKNQQSVDLIKEMSKIRQTETKTYIKEALTQLLKETDFERLTISQITKKAGINRGTFYLHYTDKYE</sequence>
<dbReference type="Proteomes" id="UP001595807">
    <property type="component" value="Unassembled WGS sequence"/>
</dbReference>
<keyword evidence="1 2" id="KW-0238">DNA-binding</keyword>
<dbReference type="PROSITE" id="PS50977">
    <property type="entry name" value="HTH_TETR_2"/>
    <property type="match status" value="1"/>
</dbReference>
<evidence type="ECO:0000313" key="5">
    <source>
        <dbReference type="Proteomes" id="UP001595807"/>
    </source>
</evidence>
<evidence type="ECO:0000256" key="1">
    <source>
        <dbReference type="ARBA" id="ARBA00023125"/>
    </source>
</evidence>
<reference evidence="5" key="1">
    <citation type="journal article" date="2019" name="Int. J. Syst. Evol. Microbiol.">
        <title>The Global Catalogue of Microorganisms (GCM) 10K type strain sequencing project: providing services to taxonomists for standard genome sequencing and annotation.</title>
        <authorList>
            <consortium name="The Broad Institute Genomics Platform"/>
            <consortium name="The Broad Institute Genome Sequencing Center for Infectious Disease"/>
            <person name="Wu L."/>
            <person name="Ma J."/>
        </authorList>
    </citation>
    <scope>NUCLEOTIDE SEQUENCE [LARGE SCALE GENOMIC DNA]</scope>
    <source>
        <strain evidence="5">CCUG 67170</strain>
    </source>
</reference>
<gene>
    <name evidence="4" type="ORF">ACFORF_09455</name>
</gene>
<dbReference type="Pfam" id="PF00440">
    <property type="entry name" value="TetR_N"/>
    <property type="match status" value="1"/>
</dbReference>
<dbReference type="InterPro" id="IPR001647">
    <property type="entry name" value="HTH_TetR"/>
</dbReference>
<accession>A0ABV8CYN9</accession>
<dbReference type="EMBL" id="JBHRZV010000052">
    <property type="protein sequence ID" value="MFC3928780.1"/>
    <property type="molecule type" value="Genomic_DNA"/>
</dbReference>
<dbReference type="SUPFAM" id="SSF46689">
    <property type="entry name" value="Homeodomain-like"/>
    <property type="match status" value="1"/>
</dbReference>
<feature type="domain" description="HTH tetR-type" evidence="3">
    <location>
        <begin position="29"/>
        <end position="76"/>
    </location>
</feature>
<evidence type="ECO:0000259" key="3">
    <source>
        <dbReference type="PROSITE" id="PS50977"/>
    </source>
</evidence>
<evidence type="ECO:0000256" key="2">
    <source>
        <dbReference type="PROSITE-ProRule" id="PRU00335"/>
    </source>
</evidence>
<proteinExistence type="predicted"/>
<dbReference type="InterPro" id="IPR009057">
    <property type="entry name" value="Homeodomain-like_sf"/>
</dbReference>
<dbReference type="Gene3D" id="1.10.357.10">
    <property type="entry name" value="Tetracycline Repressor, domain 2"/>
    <property type="match status" value="1"/>
</dbReference>
<organism evidence="4 5">
    <name type="scientific">Streptococcus caprae</name>
    <dbReference type="NCBI Taxonomy" id="1640501"/>
    <lineage>
        <taxon>Bacteria</taxon>
        <taxon>Bacillati</taxon>
        <taxon>Bacillota</taxon>
        <taxon>Bacilli</taxon>
        <taxon>Lactobacillales</taxon>
        <taxon>Streptococcaceae</taxon>
        <taxon>Streptococcus</taxon>
    </lineage>
</organism>
<keyword evidence="5" id="KW-1185">Reference proteome</keyword>
<name>A0ABV8CYN9_9STRE</name>
<dbReference type="RefSeq" id="WP_380427658.1">
    <property type="nucleotide sequence ID" value="NZ_JBHRZV010000052.1"/>
</dbReference>
<dbReference type="PANTHER" id="PTHR43479">
    <property type="entry name" value="ACREF/ENVCD OPERON REPRESSOR-RELATED"/>
    <property type="match status" value="1"/>
</dbReference>
<feature type="DNA-binding region" description="H-T-H motif" evidence="2">
    <location>
        <begin position="52"/>
        <end position="71"/>
    </location>
</feature>